<dbReference type="Gene3D" id="3.90.850.10">
    <property type="entry name" value="Fumarylacetoacetase-like, C-terminal domain"/>
    <property type="match status" value="1"/>
</dbReference>
<dbReference type="GO" id="GO:0005737">
    <property type="term" value="C:cytoplasm"/>
    <property type="evidence" value="ECO:0007669"/>
    <property type="project" value="TreeGrafter"/>
</dbReference>
<dbReference type="Proteomes" id="UP000029493">
    <property type="component" value="Chromosome"/>
</dbReference>
<dbReference type="InterPro" id="IPR036663">
    <property type="entry name" value="Fumarylacetoacetase_C_sf"/>
</dbReference>
<dbReference type="EMBL" id="CP009455">
    <property type="protein sequence ID" value="AIR91497.1"/>
    <property type="molecule type" value="Genomic_DNA"/>
</dbReference>
<dbReference type="KEGG" id="psw:LK03_20490"/>
<dbReference type="PANTHER" id="PTHR30143:SF0">
    <property type="entry name" value="2-KETO-4-PENTENOATE HYDRATASE"/>
    <property type="match status" value="1"/>
</dbReference>
<keyword evidence="3" id="KW-1185">Reference proteome</keyword>
<name>A0A089WXX7_9PSED</name>
<reference evidence="2 3" key="1">
    <citation type="submission" date="2014-09" db="EMBL/GenBank/DDBJ databases">
        <authorList>
            <person name="Chan K.-G."/>
        </authorList>
    </citation>
    <scope>NUCLEOTIDE SEQUENCE [LARGE SCALE GENOMIC DNA]</scope>
    <source>
        <strain evidence="2 3">ND07</strain>
    </source>
</reference>
<evidence type="ECO:0000313" key="3">
    <source>
        <dbReference type="Proteomes" id="UP000029493"/>
    </source>
</evidence>
<dbReference type="GO" id="GO:0008684">
    <property type="term" value="F:2-oxopent-4-enoate hydratase activity"/>
    <property type="evidence" value="ECO:0007669"/>
    <property type="project" value="TreeGrafter"/>
</dbReference>
<evidence type="ECO:0000256" key="1">
    <source>
        <dbReference type="ARBA" id="ARBA00022797"/>
    </source>
</evidence>
<organism evidence="2 3">
    <name type="scientific">Pseudomonas cremoricolorata</name>
    <dbReference type="NCBI Taxonomy" id="157783"/>
    <lineage>
        <taxon>Bacteria</taxon>
        <taxon>Pseudomonadati</taxon>
        <taxon>Pseudomonadota</taxon>
        <taxon>Gammaproteobacteria</taxon>
        <taxon>Pseudomonadales</taxon>
        <taxon>Pseudomonadaceae</taxon>
        <taxon>Pseudomonas</taxon>
    </lineage>
</organism>
<dbReference type="eggNOG" id="COG3971">
    <property type="taxonomic scope" value="Bacteria"/>
</dbReference>
<dbReference type="OrthoDB" id="9792137at2"/>
<dbReference type="PANTHER" id="PTHR30143">
    <property type="entry name" value="ACID HYDRATASE"/>
    <property type="match status" value="1"/>
</dbReference>
<proteinExistence type="predicted"/>
<dbReference type="SUPFAM" id="SSF56529">
    <property type="entry name" value="FAH"/>
    <property type="match status" value="1"/>
</dbReference>
<evidence type="ECO:0000313" key="2">
    <source>
        <dbReference type="EMBL" id="AIR91497.1"/>
    </source>
</evidence>
<dbReference type="InterPro" id="IPR050772">
    <property type="entry name" value="Hydratase-Decarb/MhpD_sf"/>
</dbReference>
<accession>A0A089WXX7</accession>
<protein>
    <submittedName>
        <fullName evidence="2">2-keto-4-pentenoate hydratase</fullName>
    </submittedName>
</protein>
<dbReference type="RefSeq" id="WP_038414299.1">
    <property type="nucleotide sequence ID" value="NZ_CP009455.1"/>
</dbReference>
<dbReference type="STRING" id="157783.LK03_20490"/>
<gene>
    <name evidence="2" type="ORF">LK03_20490</name>
</gene>
<dbReference type="AlphaFoldDB" id="A0A089WXX7"/>
<sequence>MSLLVDLPQHLLRASDQAQALPPSQGEGLNVSAGYALQRQGVQQREARGERVSGWKVAFAGEAAQRRFGLSEPAYGALTDAMQVAPGEAVALSRLIRPKLEIEVALTLGCDLAPGFHSDQALLDAIADIAPAFEIADCRWQGWSFAAGAFLADNAAAGLYCLGEGVRYQPEQHRQLDFCLSLDGRVLGEGRSSLSADSPHENLCWLIRRVLADRQRLRAGQVILSGALLPPIDVQAGEYRLDMLGTALALRFTAADTAV</sequence>
<keyword evidence="1" id="KW-0058">Aromatic hydrocarbons catabolism</keyword>